<comment type="caution">
    <text evidence="1">The sequence shown here is derived from an EMBL/GenBank/DDBJ whole genome shotgun (WGS) entry which is preliminary data.</text>
</comment>
<keyword evidence="2" id="KW-1185">Reference proteome</keyword>
<proteinExistence type="predicted"/>
<dbReference type="PROSITE" id="PS51257">
    <property type="entry name" value="PROKAR_LIPOPROTEIN"/>
    <property type="match status" value="1"/>
</dbReference>
<name>A0ABD6AY61_9EURY</name>
<dbReference type="AlphaFoldDB" id="A0ABD6AY61"/>
<accession>A0ABD6AY61</accession>
<dbReference type="Proteomes" id="UP001597187">
    <property type="component" value="Unassembled WGS sequence"/>
</dbReference>
<protein>
    <submittedName>
        <fullName evidence="1">Uncharacterized protein</fullName>
    </submittedName>
</protein>
<dbReference type="RefSeq" id="WP_250874625.1">
    <property type="nucleotide sequence ID" value="NZ_JALXFV010000008.1"/>
</dbReference>
<gene>
    <name evidence="1" type="ORF">ACFSBT_15495</name>
</gene>
<organism evidence="1 2">
    <name type="scientific">Halomarina rubra</name>
    <dbReference type="NCBI Taxonomy" id="2071873"/>
    <lineage>
        <taxon>Archaea</taxon>
        <taxon>Methanobacteriati</taxon>
        <taxon>Methanobacteriota</taxon>
        <taxon>Stenosarchaea group</taxon>
        <taxon>Halobacteria</taxon>
        <taxon>Halobacteriales</taxon>
        <taxon>Natronomonadaceae</taxon>
        <taxon>Halomarina</taxon>
    </lineage>
</organism>
<evidence type="ECO:0000313" key="2">
    <source>
        <dbReference type="Proteomes" id="UP001597187"/>
    </source>
</evidence>
<reference evidence="1 2" key="1">
    <citation type="journal article" date="2019" name="Int. J. Syst. Evol. Microbiol.">
        <title>The Global Catalogue of Microorganisms (GCM) 10K type strain sequencing project: providing services to taxonomists for standard genome sequencing and annotation.</title>
        <authorList>
            <consortium name="The Broad Institute Genomics Platform"/>
            <consortium name="The Broad Institute Genome Sequencing Center for Infectious Disease"/>
            <person name="Wu L."/>
            <person name="Ma J."/>
        </authorList>
    </citation>
    <scope>NUCLEOTIDE SEQUENCE [LARGE SCALE GENOMIC DNA]</scope>
    <source>
        <strain evidence="1 2">CGMCC 1.12563</strain>
    </source>
</reference>
<sequence length="128" mass="13476">MSTSRNTRLAVGVVLACLTVTSGCMGIGDLGSALNINRAEEVTYNANVVSEAPESATVIDTDDLGNASALEPLFTKALESDKGYASLTVRGGSAGNLTTAMGEFPYYRDGGAYYFDHDGTIIRVDRLK</sequence>
<dbReference type="EMBL" id="JBHUDC010000008">
    <property type="protein sequence ID" value="MFD1514684.1"/>
    <property type="molecule type" value="Genomic_DNA"/>
</dbReference>
<evidence type="ECO:0000313" key="1">
    <source>
        <dbReference type="EMBL" id="MFD1514684.1"/>
    </source>
</evidence>